<dbReference type="InterPro" id="IPR036236">
    <property type="entry name" value="Znf_C2H2_sf"/>
</dbReference>
<dbReference type="GO" id="GO:0008270">
    <property type="term" value="F:zinc ion binding"/>
    <property type="evidence" value="ECO:0007669"/>
    <property type="project" value="UniProtKB-KW"/>
</dbReference>
<dbReference type="SUPFAM" id="SSF57667">
    <property type="entry name" value="beta-beta-alpha zinc fingers"/>
    <property type="match status" value="1"/>
</dbReference>
<dbReference type="Gene3D" id="3.30.40.10">
    <property type="entry name" value="Zinc/RING finger domain, C3HC4 (zinc finger)"/>
    <property type="match status" value="1"/>
</dbReference>
<sequence>MSESKCKFPCPDCDAVFSRKRGLHEHQQKSCPANPFCDACSYNIPKDEWDAHPEECDARVMTCKTCHNTFTLASLVDHVLICQQDMLSPPRLKPQFSCPHCGKVYVKMESLRKHLNKHPEQNESA</sequence>
<gene>
    <name evidence="1" type="ORF">BC936DRAFT_146035</name>
</gene>
<dbReference type="InterPro" id="IPR013083">
    <property type="entry name" value="Znf_RING/FYVE/PHD"/>
</dbReference>
<proteinExistence type="predicted"/>
<protein>
    <submittedName>
        <fullName evidence="1">Uncharacterized protein</fullName>
    </submittedName>
</protein>
<organism evidence="1 2">
    <name type="scientific">Jimgerdemannia flammicorona</name>
    <dbReference type="NCBI Taxonomy" id="994334"/>
    <lineage>
        <taxon>Eukaryota</taxon>
        <taxon>Fungi</taxon>
        <taxon>Fungi incertae sedis</taxon>
        <taxon>Mucoromycota</taxon>
        <taxon>Mucoromycotina</taxon>
        <taxon>Endogonomycetes</taxon>
        <taxon>Endogonales</taxon>
        <taxon>Endogonaceae</taxon>
        <taxon>Jimgerdemannia</taxon>
    </lineage>
</organism>
<dbReference type="PROSITE" id="PS00028">
    <property type="entry name" value="ZINC_FINGER_C2H2_1"/>
    <property type="match status" value="1"/>
</dbReference>
<dbReference type="PROSITE" id="PS50157">
    <property type="entry name" value="ZINC_FINGER_C2H2_2"/>
    <property type="match status" value="2"/>
</dbReference>
<dbReference type="Pfam" id="PF00096">
    <property type="entry name" value="zf-C2H2"/>
    <property type="match status" value="2"/>
</dbReference>
<name>A0A433D8J0_9FUNG</name>
<dbReference type="Proteomes" id="UP000268093">
    <property type="component" value="Unassembled WGS sequence"/>
</dbReference>
<evidence type="ECO:0000313" key="2">
    <source>
        <dbReference type="Proteomes" id="UP000268093"/>
    </source>
</evidence>
<reference evidence="1 2" key="1">
    <citation type="journal article" date="2018" name="New Phytol.">
        <title>Phylogenomics of Endogonaceae and evolution of mycorrhizas within Mucoromycota.</title>
        <authorList>
            <person name="Chang Y."/>
            <person name="Desiro A."/>
            <person name="Na H."/>
            <person name="Sandor L."/>
            <person name="Lipzen A."/>
            <person name="Clum A."/>
            <person name="Barry K."/>
            <person name="Grigoriev I.V."/>
            <person name="Martin F.M."/>
            <person name="Stajich J.E."/>
            <person name="Smith M.E."/>
            <person name="Bonito G."/>
            <person name="Spatafora J.W."/>
        </authorList>
    </citation>
    <scope>NUCLEOTIDE SEQUENCE [LARGE SCALE GENOMIC DNA]</scope>
    <source>
        <strain evidence="1 2">GMNB39</strain>
    </source>
</reference>
<dbReference type="OrthoDB" id="6365676at2759"/>
<dbReference type="SMART" id="SM00355">
    <property type="entry name" value="ZnF_C2H2"/>
    <property type="match status" value="2"/>
</dbReference>
<dbReference type="Gene3D" id="3.30.160.60">
    <property type="entry name" value="Classic Zinc Finger"/>
    <property type="match status" value="1"/>
</dbReference>
<dbReference type="InterPro" id="IPR013087">
    <property type="entry name" value="Znf_C2H2_type"/>
</dbReference>
<accession>A0A433D8J0</accession>
<comment type="caution">
    <text evidence="1">The sequence shown here is derived from an EMBL/GenBank/DDBJ whole genome shotgun (WGS) entry which is preliminary data.</text>
</comment>
<keyword evidence="2" id="KW-1185">Reference proteome</keyword>
<evidence type="ECO:0000313" key="1">
    <source>
        <dbReference type="EMBL" id="RUP47186.1"/>
    </source>
</evidence>
<dbReference type="EMBL" id="RBNI01004867">
    <property type="protein sequence ID" value="RUP47186.1"/>
    <property type="molecule type" value="Genomic_DNA"/>
</dbReference>